<dbReference type="AlphaFoldDB" id="A0A235B188"/>
<name>A0A235B188_9BACL</name>
<reference evidence="7 8" key="1">
    <citation type="submission" date="2017-07" db="EMBL/GenBank/DDBJ databases">
        <title>The genome sequence of Paludifilum halophilum highlights mechanisms for microbial adaptation to high salt environemnts.</title>
        <authorList>
            <person name="Belbahri L."/>
        </authorList>
    </citation>
    <scope>NUCLEOTIDE SEQUENCE [LARGE SCALE GENOMIC DNA]</scope>
    <source>
        <strain evidence="7 8">DSM 102817</strain>
    </source>
</reference>
<sequence>MPALLVFSLILGPIFGLVGWAIISGLTYWTGSWLGGTGTWKEIRTASAWAGIPFIATLIVWIPQLLLFGREMFTTAMPSLDQSFLLVLLFLFLNGIDLVLTVWYYVVFSKSLGEAHGFSSWKGFFSIVISYLLLIAPFILLAILFRI</sequence>
<evidence type="ECO:0000313" key="7">
    <source>
        <dbReference type="EMBL" id="OYD06066.1"/>
    </source>
</evidence>
<dbReference type="InterPro" id="IPR006977">
    <property type="entry name" value="Yip1_dom"/>
</dbReference>
<keyword evidence="4 5" id="KW-0472">Membrane</keyword>
<feature type="transmembrane region" description="Helical" evidence="5">
    <location>
        <begin position="124"/>
        <end position="145"/>
    </location>
</feature>
<protein>
    <recommendedName>
        <fullName evidence="6">Yip1 domain-containing protein</fullName>
    </recommendedName>
</protein>
<feature type="domain" description="Yip1" evidence="6">
    <location>
        <begin position="7"/>
        <end position="140"/>
    </location>
</feature>
<evidence type="ECO:0000259" key="6">
    <source>
        <dbReference type="Pfam" id="PF04893"/>
    </source>
</evidence>
<keyword evidence="2 5" id="KW-0812">Transmembrane</keyword>
<evidence type="ECO:0000256" key="3">
    <source>
        <dbReference type="ARBA" id="ARBA00022989"/>
    </source>
</evidence>
<dbReference type="GO" id="GO:0016020">
    <property type="term" value="C:membrane"/>
    <property type="evidence" value="ECO:0007669"/>
    <property type="project" value="UniProtKB-SubCell"/>
</dbReference>
<dbReference type="EMBL" id="NOWF01000037">
    <property type="protein sequence ID" value="OYD06066.1"/>
    <property type="molecule type" value="Genomic_DNA"/>
</dbReference>
<comment type="subcellular location">
    <subcellularLocation>
        <location evidence="1">Membrane</location>
        <topology evidence="1">Multi-pass membrane protein</topology>
    </subcellularLocation>
</comment>
<comment type="caution">
    <text evidence="7">The sequence shown here is derived from an EMBL/GenBank/DDBJ whole genome shotgun (WGS) entry which is preliminary data.</text>
</comment>
<proteinExistence type="predicted"/>
<organism evidence="7 8">
    <name type="scientific">Paludifilum halophilum</name>
    <dbReference type="NCBI Taxonomy" id="1642702"/>
    <lineage>
        <taxon>Bacteria</taxon>
        <taxon>Bacillati</taxon>
        <taxon>Bacillota</taxon>
        <taxon>Bacilli</taxon>
        <taxon>Bacillales</taxon>
        <taxon>Thermoactinomycetaceae</taxon>
        <taxon>Paludifilum</taxon>
    </lineage>
</organism>
<dbReference type="Proteomes" id="UP000215459">
    <property type="component" value="Unassembled WGS sequence"/>
</dbReference>
<keyword evidence="3 5" id="KW-1133">Transmembrane helix</keyword>
<evidence type="ECO:0000256" key="5">
    <source>
        <dbReference type="SAM" id="Phobius"/>
    </source>
</evidence>
<keyword evidence="8" id="KW-1185">Reference proteome</keyword>
<evidence type="ECO:0000256" key="2">
    <source>
        <dbReference type="ARBA" id="ARBA00022692"/>
    </source>
</evidence>
<feature type="transmembrane region" description="Helical" evidence="5">
    <location>
        <begin position="7"/>
        <end position="29"/>
    </location>
</feature>
<evidence type="ECO:0000256" key="1">
    <source>
        <dbReference type="ARBA" id="ARBA00004141"/>
    </source>
</evidence>
<evidence type="ECO:0000256" key="4">
    <source>
        <dbReference type="ARBA" id="ARBA00023136"/>
    </source>
</evidence>
<evidence type="ECO:0000313" key="8">
    <source>
        <dbReference type="Proteomes" id="UP000215459"/>
    </source>
</evidence>
<accession>A0A235B188</accession>
<feature type="transmembrane region" description="Helical" evidence="5">
    <location>
        <begin position="84"/>
        <end position="104"/>
    </location>
</feature>
<feature type="transmembrane region" description="Helical" evidence="5">
    <location>
        <begin position="49"/>
        <end position="68"/>
    </location>
</feature>
<dbReference type="Pfam" id="PF04893">
    <property type="entry name" value="Yip1"/>
    <property type="match status" value="1"/>
</dbReference>
<gene>
    <name evidence="7" type="ORF">CHM34_18300</name>
</gene>